<feature type="disulfide bond" description="Redox-active" evidence="9">
    <location>
        <begin position="33"/>
        <end position="36"/>
    </location>
</feature>
<accession>A0A1I1EKJ1</accession>
<dbReference type="InterPro" id="IPR013766">
    <property type="entry name" value="Thioredoxin_domain"/>
</dbReference>
<evidence type="ECO:0000313" key="12">
    <source>
        <dbReference type="Proteomes" id="UP000240042"/>
    </source>
</evidence>
<keyword evidence="12" id="KW-1185">Reference proteome</keyword>
<dbReference type="Gene3D" id="3.40.30.10">
    <property type="entry name" value="Glutaredoxin"/>
    <property type="match status" value="1"/>
</dbReference>
<proteinExistence type="inferred from homology"/>
<name>A0A1I1EKJ1_BREAD</name>
<dbReference type="Pfam" id="PF00085">
    <property type="entry name" value="Thioredoxin"/>
    <property type="match status" value="1"/>
</dbReference>
<feature type="domain" description="Thioredoxin" evidence="10">
    <location>
        <begin position="1"/>
        <end position="108"/>
    </location>
</feature>
<dbReference type="SUPFAM" id="SSF52833">
    <property type="entry name" value="Thioredoxin-like"/>
    <property type="match status" value="1"/>
</dbReference>
<dbReference type="PIRSF" id="PIRSF000077">
    <property type="entry name" value="Thioredoxin"/>
    <property type="match status" value="1"/>
</dbReference>
<dbReference type="OrthoDB" id="9790390at2"/>
<dbReference type="GO" id="GO:0005829">
    <property type="term" value="C:cytosol"/>
    <property type="evidence" value="ECO:0007669"/>
    <property type="project" value="TreeGrafter"/>
</dbReference>
<evidence type="ECO:0000256" key="9">
    <source>
        <dbReference type="PIRSR" id="PIRSR000077-4"/>
    </source>
</evidence>
<reference evidence="12" key="1">
    <citation type="submission" date="2016-10" db="EMBL/GenBank/DDBJ databases">
        <authorList>
            <person name="Varghese N."/>
            <person name="Submissions S."/>
        </authorList>
    </citation>
    <scope>NUCLEOTIDE SEQUENCE [LARGE SCALE GENOMIC DNA]</scope>
    <source>
        <strain evidence="12">ATCC 43811</strain>
    </source>
</reference>
<dbReference type="PANTHER" id="PTHR45663">
    <property type="entry name" value="GEO12009P1"/>
    <property type="match status" value="1"/>
</dbReference>
<evidence type="ECO:0000256" key="1">
    <source>
        <dbReference type="ARBA" id="ARBA00008987"/>
    </source>
</evidence>
<evidence type="ECO:0000256" key="7">
    <source>
        <dbReference type="PIRNR" id="PIRNR000077"/>
    </source>
</evidence>
<evidence type="ECO:0000256" key="8">
    <source>
        <dbReference type="PIRSR" id="PIRSR000077-1"/>
    </source>
</evidence>
<dbReference type="RefSeq" id="WP_092319558.1">
    <property type="nucleotide sequence ID" value="NZ_FOKY01000014.1"/>
</dbReference>
<sequence length="108" mass="12054">MSNLVLDVNDNIFQAEVIESELPVLVDFWAPWCAPCRMVAPFIDQVAKEYEGKLKVVKCNIDENPKTPSQYSVTSIPTLCLFKQGQNVQTNVGALPLAQIKAFIDKNL</sequence>
<dbReference type="PROSITE" id="PS00194">
    <property type="entry name" value="THIOREDOXIN_1"/>
    <property type="match status" value="1"/>
</dbReference>
<dbReference type="PROSITE" id="PS51352">
    <property type="entry name" value="THIOREDOXIN_2"/>
    <property type="match status" value="1"/>
</dbReference>
<dbReference type="PRINTS" id="PR00421">
    <property type="entry name" value="THIOREDOXIN"/>
</dbReference>
<dbReference type="Proteomes" id="UP000240042">
    <property type="component" value="Unassembled WGS sequence"/>
</dbReference>
<keyword evidence="3" id="KW-0249">Electron transport</keyword>
<evidence type="ECO:0000313" key="11">
    <source>
        <dbReference type="EMBL" id="SFB87664.1"/>
    </source>
</evidence>
<evidence type="ECO:0000256" key="5">
    <source>
        <dbReference type="ARBA" id="ARBA00023284"/>
    </source>
</evidence>
<evidence type="ECO:0000256" key="2">
    <source>
        <dbReference type="ARBA" id="ARBA00022448"/>
    </source>
</evidence>
<dbReference type="NCBIfam" id="TIGR01068">
    <property type="entry name" value="thioredoxin"/>
    <property type="match status" value="1"/>
</dbReference>
<feature type="site" description="Contributes to redox potential value" evidence="8">
    <location>
        <position position="35"/>
    </location>
</feature>
<feature type="active site" description="Nucleophile" evidence="8">
    <location>
        <position position="36"/>
    </location>
</feature>
<dbReference type="PANTHER" id="PTHR45663:SF11">
    <property type="entry name" value="GEO12009P1"/>
    <property type="match status" value="1"/>
</dbReference>
<evidence type="ECO:0000256" key="6">
    <source>
        <dbReference type="NCBIfam" id="TIGR01068"/>
    </source>
</evidence>
<dbReference type="AlphaFoldDB" id="A0A1I1EKJ1"/>
<keyword evidence="2" id="KW-0813">Transport</keyword>
<keyword evidence="4 9" id="KW-1015">Disulfide bond</keyword>
<dbReference type="InterPro" id="IPR017937">
    <property type="entry name" value="Thioredoxin_CS"/>
</dbReference>
<feature type="active site" description="Nucleophile" evidence="8">
    <location>
        <position position="33"/>
    </location>
</feature>
<dbReference type="FunFam" id="3.40.30.10:FF:000001">
    <property type="entry name" value="Thioredoxin"/>
    <property type="match status" value="1"/>
</dbReference>
<organism evidence="11 12">
    <name type="scientific">Brevinema andersonii</name>
    <dbReference type="NCBI Taxonomy" id="34097"/>
    <lineage>
        <taxon>Bacteria</taxon>
        <taxon>Pseudomonadati</taxon>
        <taxon>Spirochaetota</taxon>
        <taxon>Spirochaetia</taxon>
        <taxon>Brevinematales</taxon>
        <taxon>Brevinemataceae</taxon>
        <taxon>Brevinema</taxon>
    </lineage>
</organism>
<evidence type="ECO:0000256" key="3">
    <source>
        <dbReference type="ARBA" id="ARBA00022982"/>
    </source>
</evidence>
<dbReference type="GO" id="GO:0015035">
    <property type="term" value="F:protein-disulfide reductase activity"/>
    <property type="evidence" value="ECO:0007669"/>
    <property type="project" value="UniProtKB-UniRule"/>
</dbReference>
<feature type="site" description="Contributes to redox potential value" evidence="8">
    <location>
        <position position="34"/>
    </location>
</feature>
<evidence type="ECO:0000256" key="4">
    <source>
        <dbReference type="ARBA" id="ARBA00023157"/>
    </source>
</evidence>
<dbReference type="EMBL" id="FOKY01000014">
    <property type="protein sequence ID" value="SFB87664.1"/>
    <property type="molecule type" value="Genomic_DNA"/>
</dbReference>
<keyword evidence="5 9" id="KW-0676">Redox-active center</keyword>
<protein>
    <recommendedName>
        <fullName evidence="6 7">Thioredoxin</fullName>
    </recommendedName>
</protein>
<dbReference type="InterPro" id="IPR005746">
    <property type="entry name" value="Thioredoxin"/>
</dbReference>
<dbReference type="CDD" id="cd02947">
    <property type="entry name" value="TRX_family"/>
    <property type="match status" value="1"/>
</dbReference>
<dbReference type="STRING" id="34097.SAMN02745150_01153"/>
<comment type="similarity">
    <text evidence="1 7">Belongs to the thioredoxin family.</text>
</comment>
<feature type="site" description="Deprotonates C-terminal active site Cys" evidence="8">
    <location>
        <position position="27"/>
    </location>
</feature>
<evidence type="ECO:0000259" key="10">
    <source>
        <dbReference type="PROSITE" id="PS51352"/>
    </source>
</evidence>
<dbReference type="InterPro" id="IPR036249">
    <property type="entry name" value="Thioredoxin-like_sf"/>
</dbReference>
<gene>
    <name evidence="11" type="ORF">SAMN02745150_01153</name>
</gene>
<dbReference type="GO" id="GO:0045454">
    <property type="term" value="P:cell redox homeostasis"/>
    <property type="evidence" value="ECO:0007669"/>
    <property type="project" value="TreeGrafter"/>
</dbReference>